<reference evidence="7" key="1">
    <citation type="journal article" date="2013" name="Nature">
        <title>Pan genome of the phytoplankton Emiliania underpins its global distribution.</title>
        <authorList>
            <person name="Read B.A."/>
            <person name="Kegel J."/>
            <person name="Klute M.J."/>
            <person name="Kuo A."/>
            <person name="Lefebvre S.C."/>
            <person name="Maumus F."/>
            <person name="Mayer C."/>
            <person name="Miller J."/>
            <person name="Monier A."/>
            <person name="Salamov A."/>
            <person name="Young J."/>
            <person name="Aguilar M."/>
            <person name="Claverie J.M."/>
            <person name="Frickenhaus S."/>
            <person name="Gonzalez K."/>
            <person name="Herman E.K."/>
            <person name="Lin Y.C."/>
            <person name="Napier J."/>
            <person name="Ogata H."/>
            <person name="Sarno A.F."/>
            <person name="Shmutz J."/>
            <person name="Schroeder D."/>
            <person name="de Vargas C."/>
            <person name="Verret F."/>
            <person name="von Dassow P."/>
            <person name="Valentin K."/>
            <person name="Van de Peer Y."/>
            <person name="Wheeler G."/>
            <person name="Dacks J.B."/>
            <person name="Delwiche C.F."/>
            <person name="Dyhrman S.T."/>
            <person name="Glockner G."/>
            <person name="John U."/>
            <person name="Richards T."/>
            <person name="Worden A.Z."/>
            <person name="Zhang X."/>
            <person name="Grigoriev I.V."/>
            <person name="Allen A.E."/>
            <person name="Bidle K."/>
            <person name="Borodovsky M."/>
            <person name="Bowler C."/>
            <person name="Brownlee C."/>
            <person name="Cock J.M."/>
            <person name="Elias M."/>
            <person name="Gladyshev V.N."/>
            <person name="Groth M."/>
            <person name="Guda C."/>
            <person name="Hadaegh A."/>
            <person name="Iglesias-Rodriguez M.D."/>
            <person name="Jenkins J."/>
            <person name="Jones B.M."/>
            <person name="Lawson T."/>
            <person name="Leese F."/>
            <person name="Lindquist E."/>
            <person name="Lobanov A."/>
            <person name="Lomsadze A."/>
            <person name="Malik S.B."/>
            <person name="Marsh M.E."/>
            <person name="Mackinder L."/>
            <person name="Mock T."/>
            <person name="Mueller-Roeber B."/>
            <person name="Pagarete A."/>
            <person name="Parker M."/>
            <person name="Probert I."/>
            <person name="Quesneville H."/>
            <person name="Raines C."/>
            <person name="Rensing S.A."/>
            <person name="Riano-Pachon D.M."/>
            <person name="Richier S."/>
            <person name="Rokitta S."/>
            <person name="Shiraiwa Y."/>
            <person name="Soanes D.M."/>
            <person name="van der Giezen M."/>
            <person name="Wahlund T.M."/>
            <person name="Williams B."/>
            <person name="Wilson W."/>
            <person name="Wolfe G."/>
            <person name="Wurch L.L."/>
        </authorList>
    </citation>
    <scope>NUCLEOTIDE SEQUENCE</scope>
</reference>
<dbReference type="Pfam" id="PF13871">
    <property type="entry name" value="Helicase_C_4"/>
    <property type="match status" value="1"/>
</dbReference>
<evidence type="ECO:0000259" key="4">
    <source>
        <dbReference type="Pfam" id="PF13872"/>
    </source>
</evidence>
<evidence type="ECO:0000313" key="7">
    <source>
        <dbReference type="Proteomes" id="UP000013827"/>
    </source>
</evidence>
<dbReference type="InterPro" id="IPR039187">
    <property type="entry name" value="SNO_AAA"/>
</dbReference>
<proteinExistence type="inferred from homology"/>
<feature type="compositionally biased region" description="Low complexity" evidence="2">
    <location>
        <begin position="775"/>
        <end position="784"/>
    </location>
</feature>
<dbReference type="EnsemblProtists" id="EOD31137">
    <property type="protein sequence ID" value="EOD31137"/>
    <property type="gene ID" value="EMIHUDRAFT_99361"/>
</dbReference>
<dbReference type="KEGG" id="ehx:EMIHUDRAFT_99361"/>
<dbReference type="HOGENOM" id="CLU_000212_2_1_1"/>
<feature type="compositionally biased region" description="Pro residues" evidence="2">
    <location>
        <begin position="1"/>
        <end position="10"/>
    </location>
</feature>
<evidence type="ECO:0000259" key="3">
    <source>
        <dbReference type="Pfam" id="PF13871"/>
    </source>
</evidence>
<dbReference type="AlphaFoldDB" id="A0A0D3K5V2"/>
<evidence type="ECO:0000313" key="6">
    <source>
        <dbReference type="EnsemblProtists" id="EOD31137"/>
    </source>
</evidence>
<dbReference type="RefSeq" id="XP_005783566.1">
    <property type="nucleotide sequence ID" value="XM_005783509.1"/>
</dbReference>
<dbReference type="InterPro" id="IPR026937">
    <property type="entry name" value="SBNO_Helicase_C_dom"/>
</dbReference>
<dbReference type="PANTHER" id="PTHR12706">
    <property type="entry name" value="STRAWBERRY NOTCH-RELATED"/>
    <property type="match status" value="1"/>
</dbReference>
<name>A0A0D3K5V2_EMIH1</name>
<feature type="domain" description="SBNO alpha/beta" evidence="5">
    <location>
        <begin position="839"/>
        <end position="914"/>
    </location>
</feature>
<protein>
    <recommendedName>
        <fullName evidence="8">Strawberry notch AAA domain-containing protein</fullName>
    </recommendedName>
</protein>
<evidence type="ECO:0000256" key="2">
    <source>
        <dbReference type="SAM" id="MobiDB-lite"/>
    </source>
</evidence>
<dbReference type="Proteomes" id="UP000013827">
    <property type="component" value="Unassembled WGS sequence"/>
</dbReference>
<feature type="region of interest" description="Disordered" evidence="2">
    <location>
        <begin position="775"/>
        <end position="846"/>
    </location>
</feature>
<dbReference type="eggNOG" id="KOG1513">
    <property type="taxonomic scope" value="Eukaryota"/>
</dbReference>
<dbReference type="InterPro" id="IPR026741">
    <property type="entry name" value="SNO"/>
</dbReference>
<dbReference type="GO" id="GO:0042393">
    <property type="term" value="F:histone binding"/>
    <property type="evidence" value="ECO:0007669"/>
    <property type="project" value="TreeGrafter"/>
</dbReference>
<dbReference type="GO" id="GO:0006355">
    <property type="term" value="P:regulation of DNA-templated transcription"/>
    <property type="evidence" value="ECO:0007669"/>
    <property type="project" value="InterPro"/>
</dbReference>
<feature type="region of interest" description="Disordered" evidence="2">
    <location>
        <begin position="1"/>
        <end position="26"/>
    </location>
</feature>
<feature type="compositionally biased region" description="Low complexity" evidence="2">
    <location>
        <begin position="1071"/>
        <end position="1095"/>
    </location>
</feature>
<feature type="compositionally biased region" description="Gly residues" evidence="2">
    <location>
        <begin position="1041"/>
        <end position="1058"/>
    </location>
</feature>
<dbReference type="PANTHER" id="PTHR12706:SF33">
    <property type="entry name" value="PROTEIN WITH HELICASE_C DOMAIN"/>
    <property type="match status" value="1"/>
</dbReference>
<dbReference type="PaxDb" id="2903-EOD31137"/>
<dbReference type="GO" id="GO:0005634">
    <property type="term" value="C:nucleus"/>
    <property type="evidence" value="ECO:0007669"/>
    <property type="project" value="TreeGrafter"/>
</dbReference>
<feature type="compositionally biased region" description="Acidic residues" evidence="2">
    <location>
        <begin position="825"/>
        <end position="841"/>
    </location>
</feature>
<comment type="similarity">
    <text evidence="1">Belongs to the SBNO family.</text>
</comment>
<dbReference type="Pfam" id="PF13872">
    <property type="entry name" value="AAA_34"/>
    <property type="match status" value="2"/>
</dbReference>
<dbReference type="GO" id="GO:0031490">
    <property type="term" value="F:chromatin DNA binding"/>
    <property type="evidence" value="ECO:0007669"/>
    <property type="project" value="TreeGrafter"/>
</dbReference>
<feature type="compositionally biased region" description="Low complexity" evidence="2">
    <location>
        <begin position="11"/>
        <end position="21"/>
    </location>
</feature>
<feature type="region of interest" description="Disordered" evidence="2">
    <location>
        <begin position="1034"/>
        <end position="1135"/>
    </location>
</feature>
<feature type="domain" description="Strawberry notch AAA" evidence="4">
    <location>
        <begin position="55"/>
        <end position="173"/>
    </location>
</feature>
<dbReference type="Pfam" id="PF25373">
    <property type="entry name" value="SBNO"/>
    <property type="match status" value="1"/>
</dbReference>
<feature type="compositionally biased region" description="Acidic residues" evidence="2">
    <location>
        <begin position="801"/>
        <end position="813"/>
    </location>
</feature>
<dbReference type="OMA" id="DGFYCSK"/>
<dbReference type="InterPro" id="IPR057332">
    <property type="entry name" value="SBNO_a/b_dom"/>
</dbReference>
<feature type="domain" description="Strawberry notch AAA" evidence="4">
    <location>
        <begin position="175"/>
        <end position="256"/>
    </location>
</feature>
<sequence>MIPAQPPPPSDGDAAADPDAAAEARRQQLDEANLGVVSEELFVSFEAAAETPGLPHPADVAEPASLAATPPPQCTYPLLDALPSNLVSSGALSSLQLQFVGLACQRHLTVMPTDPPTRAGFFLGDGAGVGKGRQLAAVILDSLARGRPRHIWFSSSADLRNDAIRDLTDLGCHCPAGVLFSTYATLARGSSRLSQLVAWCGGLAFDGCLLFDECHKAKNWTGKEETSSKVAAAVRELQRALPLARVVYCSATGASDSGLSLACTTTCLCAEFELKEAPLSAEQASAFDAAAAFWSQQLLPALEAAAERTGAQAGATVRAFWGAHQRFFRQLCVGFKVPALVAEVRAALGSGSCVVVGLQSTGEAALERVGDSASGELYSLCAEMLRSFIAHNFPTTRHADKELAKSLAKAEAAAARAIEAHAAARAAAARPEASRSATARAEAAEAVRGAAAMAAAAAAAVQRLRAEAAADAEAAGQADPECEVAKARLLQAAAELELPPAALDLLIDECGGAAAVAEMTGRKARVALNVTERNAFMDGKKLVAVISDAASTGISLHADARSANQRRRVHITLELAWSADKAVQQLGRSHRANQTSAPRYVLLCTDVGGEARFGSSVARKLEAMGALTKGDRRAEIGSLDTLDVDTAPSSLDTFNLDTAWGRKALKALLAAAYAGDSSVLPHLAADSAAIEQLFDLFAAALREVVSAAKRDGRYDAGVADISAGARLLEPEALIWRDPITGARAHAATVEVDRGVSFADALSKLRSWRAAAAAAKRNTDGGDAAADSREGGGAEEGGGVEAGEEEACVEEAGEEAAPAAARSGDVEDGEEEEGEGEGEEEGGGIFRSRRPQYGEHLLLLALPKAREPHMAVLTRPNTGLSLYEEAWTDLHRKYARVLPPSAAEADWTAAYNGACNERIGGRLTRIQLITGSTLPMLPVLEEVAKKHSANLTARDRAVGAVRVILDGRRLLGVRFARSCMADLKEELLKWNLARGATHRKVETEPAAPVDPKALARALRPPATITSFFAARPASQAAAPAGTGTGGKQPAGGRGGAGAGGKKRSVLDMMKGSSSSSSAAASSALAAVPKATKAPKASGGLDVRSFFTSKSADSGPRSPATRPSSEEPIDLTSPGGD</sequence>
<reference evidence="6" key="2">
    <citation type="submission" date="2024-10" db="UniProtKB">
        <authorList>
            <consortium name="EnsemblProtists"/>
        </authorList>
    </citation>
    <scope>IDENTIFICATION</scope>
</reference>
<dbReference type="InterPro" id="IPR027417">
    <property type="entry name" value="P-loop_NTPase"/>
</dbReference>
<evidence type="ECO:0000256" key="1">
    <source>
        <dbReference type="ARBA" id="ARBA00006992"/>
    </source>
</evidence>
<dbReference type="SUPFAM" id="SSF52540">
    <property type="entry name" value="P-loop containing nucleoside triphosphate hydrolases"/>
    <property type="match status" value="2"/>
</dbReference>
<keyword evidence="7" id="KW-1185">Reference proteome</keyword>
<dbReference type="GeneID" id="17276410"/>
<feature type="domain" description="Strawberry notch helicase C" evidence="3">
    <location>
        <begin position="528"/>
        <end position="679"/>
    </location>
</feature>
<organism evidence="6 7">
    <name type="scientific">Emiliania huxleyi (strain CCMP1516)</name>
    <dbReference type="NCBI Taxonomy" id="280463"/>
    <lineage>
        <taxon>Eukaryota</taxon>
        <taxon>Haptista</taxon>
        <taxon>Haptophyta</taxon>
        <taxon>Prymnesiophyceae</taxon>
        <taxon>Isochrysidales</taxon>
        <taxon>Noelaerhabdaceae</taxon>
        <taxon>Emiliania</taxon>
    </lineage>
</organism>
<evidence type="ECO:0000259" key="5">
    <source>
        <dbReference type="Pfam" id="PF25373"/>
    </source>
</evidence>
<accession>A0A0D3K5V2</accession>
<evidence type="ECO:0008006" key="8">
    <source>
        <dbReference type="Google" id="ProtNLM"/>
    </source>
</evidence>